<protein>
    <submittedName>
        <fullName evidence="2">Uncharacterized protein</fullName>
    </submittedName>
</protein>
<keyword evidence="1" id="KW-0175">Coiled coil</keyword>
<evidence type="ECO:0000256" key="1">
    <source>
        <dbReference type="SAM" id="Coils"/>
    </source>
</evidence>
<evidence type="ECO:0000313" key="3">
    <source>
        <dbReference type="Proteomes" id="UP000008466"/>
    </source>
</evidence>
<sequence>MTVLERSLLESLNLVQPEVEKMAGEIEELTEKLKQARDGRDVWYRSSCSLEEKIKNLEAEITTLKAQKKEQEVAASNSFNNLKEVI</sequence>
<dbReference type="RefSeq" id="WP_013608014.1">
    <property type="nucleotide sequence ID" value="NC_015152.1"/>
</dbReference>
<dbReference type="EMBL" id="CP002541">
    <property type="protein sequence ID" value="ADY14165.1"/>
    <property type="molecule type" value="Genomic_DNA"/>
</dbReference>
<name>F0RSR1_SPHGB</name>
<reference evidence="3" key="1">
    <citation type="submission" date="2011-02" db="EMBL/GenBank/DDBJ databases">
        <title>Complete sequence of Spirochaeta sp. Buddy.</title>
        <authorList>
            <person name="Lucas S."/>
            <person name="Copeland A."/>
            <person name="Lapidus A."/>
            <person name="Cheng J.-F."/>
            <person name="Goodwin L."/>
            <person name="Pitluck S."/>
            <person name="Zeytun A."/>
            <person name="Detter J.C."/>
            <person name="Han C."/>
            <person name="Tapia R."/>
            <person name="Land M."/>
            <person name="Hauser L."/>
            <person name="Kyrpides N."/>
            <person name="Ivanova N."/>
            <person name="Mikhailova N."/>
            <person name="Pagani I."/>
            <person name="Ritalahti K.M."/>
            <person name="Loeffler F.E."/>
            <person name="Woyke T."/>
        </authorList>
    </citation>
    <scope>NUCLEOTIDE SEQUENCE [LARGE SCALE GENOMIC DNA]</scope>
    <source>
        <strain evidence="3">ATCC BAA-1886 / DSM 22777 / Buddy</strain>
    </source>
</reference>
<gene>
    <name evidence="2" type="ordered locus">SpiBuddy_2348</name>
</gene>
<keyword evidence="3" id="KW-1185">Reference proteome</keyword>
<dbReference type="HOGENOM" id="CLU_2496282_0_0_12"/>
<evidence type="ECO:0000313" key="2">
    <source>
        <dbReference type="EMBL" id="ADY14165.1"/>
    </source>
</evidence>
<dbReference type="STRING" id="158189.SpiBuddy_2348"/>
<organism evidence="2 3">
    <name type="scientific">Sphaerochaeta globosa (strain ATCC BAA-1886 / DSM 22777 / Buddy)</name>
    <name type="common">Spirochaeta sp. (strain Buddy)</name>
    <dbReference type="NCBI Taxonomy" id="158189"/>
    <lineage>
        <taxon>Bacteria</taxon>
        <taxon>Pseudomonadati</taxon>
        <taxon>Spirochaetota</taxon>
        <taxon>Spirochaetia</taxon>
        <taxon>Spirochaetales</taxon>
        <taxon>Sphaerochaetaceae</taxon>
        <taxon>Sphaerochaeta</taxon>
    </lineage>
</organism>
<dbReference type="Proteomes" id="UP000008466">
    <property type="component" value="Chromosome"/>
</dbReference>
<dbReference type="AlphaFoldDB" id="F0RSR1"/>
<feature type="coiled-coil region" evidence="1">
    <location>
        <begin position="19"/>
        <end position="74"/>
    </location>
</feature>
<dbReference type="KEGG" id="sbu:SpiBuddy_2348"/>
<proteinExistence type="predicted"/>
<accession>F0RSR1</accession>